<dbReference type="AlphaFoldDB" id="A0A1V9WZ35"/>
<comment type="caution">
    <text evidence="7">The sequence shown here is derived from an EMBL/GenBank/DDBJ whole genome shotgun (WGS) entry which is preliminary data.</text>
</comment>
<keyword evidence="4 5" id="KW-0472">Membrane</keyword>
<evidence type="ECO:0000313" key="7">
    <source>
        <dbReference type="EMBL" id="OQR66431.1"/>
    </source>
</evidence>
<dbReference type="GO" id="GO:0005230">
    <property type="term" value="F:extracellular ligand-gated monoatomic ion channel activity"/>
    <property type="evidence" value="ECO:0007669"/>
    <property type="project" value="InterPro"/>
</dbReference>
<evidence type="ECO:0000259" key="6">
    <source>
        <dbReference type="Pfam" id="PF02931"/>
    </source>
</evidence>
<organism evidence="7 8">
    <name type="scientific">Tropilaelaps mercedesae</name>
    <dbReference type="NCBI Taxonomy" id="418985"/>
    <lineage>
        <taxon>Eukaryota</taxon>
        <taxon>Metazoa</taxon>
        <taxon>Ecdysozoa</taxon>
        <taxon>Arthropoda</taxon>
        <taxon>Chelicerata</taxon>
        <taxon>Arachnida</taxon>
        <taxon>Acari</taxon>
        <taxon>Parasitiformes</taxon>
        <taxon>Mesostigmata</taxon>
        <taxon>Gamasina</taxon>
        <taxon>Dermanyssoidea</taxon>
        <taxon>Laelapidae</taxon>
        <taxon>Tropilaelaps</taxon>
    </lineage>
</organism>
<evidence type="ECO:0000256" key="3">
    <source>
        <dbReference type="ARBA" id="ARBA00022989"/>
    </source>
</evidence>
<keyword evidence="5" id="KW-0407">Ion channel</keyword>
<dbReference type="InterPro" id="IPR018000">
    <property type="entry name" value="Neurotransmitter_ion_chnl_CS"/>
</dbReference>
<dbReference type="InterPro" id="IPR036734">
    <property type="entry name" value="Neur_chan_lig-bd_sf"/>
</dbReference>
<evidence type="ECO:0000256" key="2">
    <source>
        <dbReference type="ARBA" id="ARBA00022692"/>
    </source>
</evidence>
<dbReference type="PANTHER" id="PTHR18945">
    <property type="entry name" value="NEUROTRANSMITTER GATED ION CHANNEL"/>
    <property type="match status" value="1"/>
</dbReference>
<dbReference type="InterPro" id="IPR038050">
    <property type="entry name" value="Neuro_actylchol_rec"/>
</dbReference>
<proteinExistence type="inferred from homology"/>
<dbReference type="CDD" id="cd18997">
    <property type="entry name" value="LGIC_ECD_nAChR"/>
    <property type="match status" value="1"/>
</dbReference>
<keyword evidence="8" id="KW-1185">Reference proteome</keyword>
<dbReference type="InParanoid" id="A0A1V9WZ35"/>
<dbReference type="Gene3D" id="1.20.58.390">
    <property type="entry name" value="Neurotransmitter-gated ion-channel transmembrane domain"/>
    <property type="match status" value="1"/>
</dbReference>
<dbReference type="GO" id="GO:0004888">
    <property type="term" value="F:transmembrane signaling receptor activity"/>
    <property type="evidence" value="ECO:0007669"/>
    <property type="project" value="InterPro"/>
</dbReference>
<keyword evidence="3 5" id="KW-1133">Transmembrane helix</keyword>
<keyword evidence="5" id="KW-0406">Ion transport</keyword>
<dbReference type="PROSITE" id="PS00236">
    <property type="entry name" value="NEUROTR_ION_CHANNEL"/>
    <property type="match status" value="1"/>
</dbReference>
<dbReference type="Gene3D" id="2.70.170.10">
    <property type="entry name" value="Neurotransmitter-gated ion-channel ligand-binding domain"/>
    <property type="match status" value="1"/>
</dbReference>
<dbReference type="OrthoDB" id="6503597at2759"/>
<dbReference type="InterPro" id="IPR036719">
    <property type="entry name" value="Neuro-gated_channel_TM_sf"/>
</dbReference>
<reference evidence="7 8" key="1">
    <citation type="journal article" date="2017" name="Gigascience">
        <title>Draft genome of the honey bee ectoparasitic mite, Tropilaelaps mercedesae, is shaped by the parasitic life history.</title>
        <authorList>
            <person name="Dong X."/>
            <person name="Armstrong S.D."/>
            <person name="Xia D."/>
            <person name="Makepeace B.L."/>
            <person name="Darby A.C."/>
            <person name="Kadowaki T."/>
        </authorList>
    </citation>
    <scope>NUCLEOTIDE SEQUENCE [LARGE SCALE GENOMIC DNA]</scope>
    <source>
        <strain evidence="7">Wuxi-XJTLU</strain>
    </source>
</reference>
<gene>
    <name evidence="7" type="ORF">BIW11_14167</name>
</gene>
<sequence>MPRFVAGLPSATTNHALLSLLFSADEKFDGTYPTNVVVRSNGSCNYIPPGIFKSTCKIDITWFPFDDQMCELKFGSWTYAGLQLDLRLNSEEGGDLSSYIQNGEWDLLGLPGVRNEITYTCCPEPYIDITYTIKIRRRTLYYGVNLIIPCVLISSMTLLGFTLPPDTGERLTLGKLLIHVEQLTGQQKYEFGEKSSEIPPHRAFVSVCFSSPGATFKTRRGRSPRHTPA</sequence>
<dbReference type="SUPFAM" id="SSF90112">
    <property type="entry name" value="Neurotransmitter-gated ion-channel transmembrane pore"/>
    <property type="match status" value="1"/>
</dbReference>
<dbReference type="EMBL" id="MNPL01032522">
    <property type="protein sequence ID" value="OQR66431.1"/>
    <property type="molecule type" value="Genomic_DNA"/>
</dbReference>
<name>A0A1V9WZ35_9ACAR</name>
<evidence type="ECO:0000256" key="5">
    <source>
        <dbReference type="RuleBase" id="RU000687"/>
    </source>
</evidence>
<protein>
    <submittedName>
        <fullName evidence="7">Neuronal acetylcholine receptor subunit alpha-7-like</fullName>
    </submittedName>
</protein>
<dbReference type="Pfam" id="PF02931">
    <property type="entry name" value="Neur_chan_LBD"/>
    <property type="match status" value="1"/>
</dbReference>
<keyword evidence="2 5" id="KW-0812">Transmembrane</keyword>
<evidence type="ECO:0000256" key="4">
    <source>
        <dbReference type="ARBA" id="ARBA00023136"/>
    </source>
</evidence>
<dbReference type="FunFam" id="2.70.170.10:FF:000060">
    <property type="entry name" value="Nicotinic acetylcholine receptor subunit alpha4"/>
    <property type="match status" value="1"/>
</dbReference>
<dbReference type="CDD" id="cd19051">
    <property type="entry name" value="LGIC_TM_cation"/>
    <property type="match status" value="1"/>
</dbReference>
<dbReference type="InterPro" id="IPR006201">
    <property type="entry name" value="Neur_channel"/>
</dbReference>
<evidence type="ECO:0000256" key="1">
    <source>
        <dbReference type="ARBA" id="ARBA00004141"/>
    </source>
</evidence>
<dbReference type="SUPFAM" id="SSF63712">
    <property type="entry name" value="Nicotinic receptor ligand binding domain-like"/>
    <property type="match status" value="1"/>
</dbReference>
<feature type="transmembrane region" description="Helical" evidence="5">
    <location>
        <begin position="140"/>
        <end position="163"/>
    </location>
</feature>
<evidence type="ECO:0000313" key="8">
    <source>
        <dbReference type="Proteomes" id="UP000192247"/>
    </source>
</evidence>
<dbReference type="Proteomes" id="UP000192247">
    <property type="component" value="Unassembled WGS sequence"/>
</dbReference>
<keyword evidence="5" id="KW-0813">Transport</keyword>
<dbReference type="STRING" id="418985.A0A1V9WZ35"/>
<comment type="similarity">
    <text evidence="5">Belongs to the ligand-gated ion channel (TC 1.A.9) family.</text>
</comment>
<dbReference type="PRINTS" id="PR00252">
    <property type="entry name" value="NRIONCHANNEL"/>
</dbReference>
<dbReference type="GO" id="GO:0016020">
    <property type="term" value="C:membrane"/>
    <property type="evidence" value="ECO:0007669"/>
    <property type="project" value="UniProtKB-SubCell"/>
</dbReference>
<comment type="caution">
    <text evidence="5">Lacks conserved residue(s) required for the propagation of feature annotation.</text>
</comment>
<keyword evidence="7" id="KW-0675">Receptor</keyword>
<comment type="subcellular location">
    <subcellularLocation>
        <location evidence="1">Membrane</location>
        <topology evidence="1">Multi-pass membrane protein</topology>
    </subcellularLocation>
</comment>
<dbReference type="InterPro" id="IPR006202">
    <property type="entry name" value="Neur_chan_lig-bd"/>
</dbReference>
<accession>A0A1V9WZ35</accession>
<feature type="domain" description="Neurotransmitter-gated ion-channel ligand-binding" evidence="6">
    <location>
        <begin position="23"/>
        <end position="139"/>
    </location>
</feature>